<gene>
    <name evidence="12" type="primary">rbsK</name>
    <name evidence="14" type="ordered locus">cce_1861</name>
</gene>
<dbReference type="HAMAP" id="MF_01987">
    <property type="entry name" value="Ribokinase"/>
    <property type="match status" value="1"/>
</dbReference>
<feature type="binding site" evidence="12">
    <location>
        <begin position="229"/>
        <end position="234"/>
    </location>
    <ligand>
        <name>ATP</name>
        <dbReference type="ChEBI" id="CHEBI:30616"/>
    </ligand>
</feature>
<dbReference type="GO" id="GO:0005829">
    <property type="term" value="C:cytosol"/>
    <property type="evidence" value="ECO:0007669"/>
    <property type="project" value="TreeGrafter"/>
</dbReference>
<keyword evidence="10 12" id="KW-0630">Potassium</keyword>
<protein>
    <recommendedName>
        <fullName evidence="3 12">Ribokinase</fullName>
        <shortName evidence="12">RK</shortName>
        <ecNumber evidence="2 12">2.7.1.15</ecNumber>
    </recommendedName>
</protein>
<comment type="similarity">
    <text evidence="12">Belongs to the carbohydrate kinase PfkB family. Ribokinase subfamily.</text>
</comment>
<feature type="binding site" evidence="12">
    <location>
        <position position="148"/>
    </location>
    <ligand>
        <name>substrate</name>
    </ligand>
</feature>
<dbReference type="Pfam" id="PF00294">
    <property type="entry name" value="PfkB"/>
    <property type="match status" value="1"/>
</dbReference>
<feature type="active site" description="Proton acceptor" evidence="12">
    <location>
        <position position="261"/>
    </location>
</feature>
<name>B1WZQ9_CROS5</name>
<dbReference type="SUPFAM" id="SSF53613">
    <property type="entry name" value="Ribokinase-like"/>
    <property type="match status" value="1"/>
</dbReference>
<keyword evidence="9 12" id="KW-0460">Magnesium</keyword>
<dbReference type="Gene3D" id="3.40.1190.20">
    <property type="match status" value="1"/>
</dbReference>
<comment type="catalytic activity">
    <reaction evidence="12">
        <text>D-ribose + ATP = D-ribose 5-phosphate + ADP + H(+)</text>
        <dbReference type="Rhea" id="RHEA:13697"/>
        <dbReference type="ChEBI" id="CHEBI:15378"/>
        <dbReference type="ChEBI" id="CHEBI:30616"/>
        <dbReference type="ChEBI" id="CHEBI:47013"/>
        <dbReference type="ChEBI" id="CHEBI:78346"/>
        <dbReference type="ChEBI" id="CHEBI:456216"/>
        <dbReference type="EC" id="2.7.1.15"/>
    </reaction>
</comment>
<dbReference type="Proteomes" id="UP000001203">
    <property type="component" value="Chromosome circular"/>
</dbReference>
<dbReference type="PANTHER" id="PTHR10584:SF166">
    <property type="entry name" value="RIBOKINASE"/>
    <property type="match status" value="1"/>
</dbReference>
<dbReference type="EC" id="2.7.1.15" evidence="2 12"/>
<feature type="binding site" evidence="12">
    <location>
        <position position="261"/>
    </location>
    <ligand>
        <name>substrate</name>
    </ligand>
</feature>
<dbReference type="InterPro" id="IPR029056">
    <property type="entry name" value="Ribokinase-like"/>
</dbReference>
<dbReference type="InterPro" id="IPR017583">
    <property type="entry name" value="Tagatose/fructose_Pkinase"/>
</dbReference>
<dbReference type="NCBIfam" id="TIGR02152">
    <property type="entry name" value="D_ribokin_bact"/>
    <property type="match status" value="1"/>
</dbReference>
<dbReference type="eggNOG" id="COG0524">
    <property type="taxonomic scope" value="Bacteria"/>
</dbReference>
<feature type="binding site" evidence="12">
    <location>
        <begin position="260"/>
        <end position="261"/>
    </location>
    <ligand>
        <name>ATP</name>
        <dbReference type="ChEBI" id="CHEBI:30616"/>
    </ligand>
</feature>
<comment type="similarity">
    <text evidence="1">Belongs to the carbohydrate kinase pfkB family.</text>
</comment>
<dbReference type="InterPro" id="IPR002173">
    <property type="entry name" value="Carboh/pur_kinase_PfkB_CS"/>
</dbReference>
<reference evidence="14 15" key="1">
    <citation type="journal article" date="2008" name="Proc. Natl. Acad. Sci. U.S.A.">
        <title>The genome of Cyanothece 51142, a unicellular diazotrophic cyanobacterium important in the marine nitrogen cycle.</title>
        <authorList>
            <person name="Welsh E.A."/>
            <person name="Liberton M."/>
            <person name="Stoeckel J."/>
            <person name="Loh T."/>
            <person name="Elvitigala T."/>
            <person name="Wang C."/>
            <person name="Wollam A."/>
            <person name="Fulton R.S."/>
            <person name="Clifton S.W."/>
            <person name="Jacobs J.M."/>
            <person name="Aurora R."/>
            <person name="Ghosh B.K."/>
            <person name="Sherman L.A."/>
            <person name="Smith R.D."/>
            <person name="Wilson R.K."/>
            <person name="Pakrasi H.B."/>
        </authorList>
    </citation>
    <scope>NUCLEOTIDE SEQUENCE [LARGE SCALE GENOMIC DNA]</scope>
    <source>
        <strain evidence="15">ATCC 51142 / BH68</strain>
    </source>
</reference>
<dbReference type="CDD" id="cd01174">
    <property type="entry name" value="ribokinase"/>
    <property type="match status" value="1"/>
</dbReference>
<evidence type="ECO:0000256" key="8">
    <source>
        <dbReference type="ARBA" id="ARBA00022840"/>
    </source>
</evidence>
<dbReference type="GO" id="GO:0019303">
    <property type="term" value="P:D-ribose catabolic process"/>
    <property type="evidence" value="ECO:0007669"/>
    <property type="project" value="UniProtKB-UniRule"/>
</dbReference>
<feature type="binding site" evidence="12">
    <location>
        <position position="294"/>
    </location>
    <ligand>
        <name>K(+)</name>
        <dbReference type="ChEBI" id="CHEBI:29103"/>
    </ligand>
</feature>
<dbReference type="PANTHER" id="PTHR10584">
    <property type="entry name" value="SUGAR KINASE"/>
    <property type="match status" value="1"/>
</dbReference>
<evidence type="ECO:0000256" key="9">
    <source>
        <dbReference type="ARBA" id="ARBA00022842"/>
    </source>
</evidence>
<dbReference type="KEGG" id="cyt:cce_1861"/>
<keyword evidence="6 12" id="KW-0547">Nucleotide-binding</keyword>
<dbReference type="PIRSF" id="PIRSF000535">
    <property type="entry name" value="1PFK/6PFK/LacC"/>
    <property type="match status" value="1"/>
</dbReference>
<dbReference type="HOGENOM" id="CLU_027634_2_0_3"/>
<dbReference type="InterPro" id="IPR011877">
    <property type="entry name" value="Ribokinase"/>
</dbReference>
<comment type="cofactor">
    <cofactor evidence="12">
        <name>Mg(2+)</name>
        <dbReference type="ChEBI" id="CHEBI:18420"/>
    </cofactor>
    <text evidence="12">Requires a divalent cation, most likely magnesium in vivo, as an electrophilic catalyst to aid phosphoryl group transfer. It is the chelate of the metal and the nucleotide that is the actual substrate.</text>
</comment>
<comment type="function">
    <text evidence="12">Catalyzes the phosphorylation of ribose at O-5 in a reaction requiring ATP and magnesium. The resulting D-ribose-5-phosphate can then be used either for sythesis of nucleotides, histidine, and tryptophan, or as a component of the pentose phosphate pathway.</text>
</comment>
<feature type="binding site" evidence="12">
    <location>
        <position position="255"/>
    </location>
    <ligand>
        <name>K(+)</name>
        <dbReference type="ChEBI" id="CHEBI:29103"/>
    </ligand>
</feature>
<evidence type="ECO:0000256" key="10">
    <source>
        <dbReference type="ARBA" id="ARBA00022958"/>
    </source>
</evidence>
<dbReference type="InterPro" id="IPR011611">
    <property type="entry name" value="PfkB_dom"/>
</dbReference>
<feature type="binding site" evidence="12">
    <location>
        <position position="296"/>
    </location>
    <ligand>
        <name>K(+)</name>
        <dbReference type="ChEBI" id="CHEBI:29103"/>
    </ligand>
</feature>
<dbReference type="STRING" id="43989.cce_1861"/>
<evidence type="ECO:0000256" key="5">
    <source>
        <dbReference type="ARBA" id="ARBA00022723"/>
    </source>
</evidence>
<evidence type="ECO:0000256" key="1">
    <source>
        <dbReference type="ARBA" id="ARBA00005380"/>
    </source>
</evidence>
<comment type="activity regulation">
    <text evidence="12">Activated by a monovalent cation that binds near, but not in, the active site. The most likely occupant of the site in vivo is potassium. Ion binding induces a conformational change that may alter substrate affinity.</text>
</comment>
<feature type="domain" description="Carbohydrate kinase PfkB" evidence="13">
    <location>
        <begin position="11"/>
        <end position="303"/>
    </location>
</feature>
<evidence type="ECO:0000259" key="13">
    <source>
        <dbReference type="Pfam" id="PF00294"/>
    </source>
</evidence>
<keyword evidence="8 12" id="KW-0067">ATP-binding</keyword>
<keyword evidence="4 12" id="KW-0808">Transferase</keyword>
<organism evidence="14 15">
    <name type="scientific">Crocosphaera subtropica (strain ATCC 51142 / BH68)</name>
    <name type="common">Cyanothece sp. (strain ATCC 51142)</name>
    <dbReference type="NCBI Taxonomy" id="43989"/>
    <lineage>
        <taxon>Bacteria</taxon>
        <taxon>Bacillati</taxon>
        <taxon>Cyanobacteriota</taxon>
        <taxon>Cyanophyceae</taxon>
        <taxon>Oscillatoriophycideae</taxon>
        <taxon>Chroococcales</taxon>
        <taxon>Aphanothecaceae</taxon>
        <taxon>Crocosphaera</taxon>
        <taxon>Crocosphaera subtropica</taxon>
    </lineage>
</organism>
<dbReference type="GO" id="GO:0005524">
    <property type="term" value="F:ATP binding"/>
    <property type="evidence" value="ECO:0007669"/>
    <property type="project" value="UniProtKB-UniRule"/>
</dbReference>
<evidence type="ECO:0000313" key="14">
    <source>
        <dbReference type="EMBL" id="ACB51211.1"/>
    </source>
</evidence>
<comment type="caution">
    <text evidence="12">Lacks conserved residue(s) required for the propagation of feature annotation.</text>
</comment>
<keyword evidence="5 12" id="KW-0479">Metal-binding</keyword>
<feature type="binding site" evidence="12">
    <location>
        <position position="291"/>
    </location>
    <ligand>
        <name>K(+)</name>
        <dbReference type="ChEBI" id="CHEBI:29103"/>
    </ligand>
</feature>
<evidence type="ECO:0000256" key="6">
    <source>
        <dbReference type="ARBA" id="ARBA00022741"/>
    </source>
</evidence>
<comment type="subunit">
    <text evidence="12">Homodimer.</text>
</comment>
<dbReference type="AlphaFoldDB" id="B1WZQ9"/>
<dbReference type="PRINTS" id="PR00990">
    <property type="entry name" value="RIBOKINASE"/>
</dbReference>
<feature type="binding site" evidence="12">
    <location>
        <position position="257"/>
    </location>
    <ligand>
        <name>K(+)</name>
        <dbReference type="ChEBI" id="CHEBI:29103"/>
    </ligand>
</feature>
<sequence length="318" mass="33599">MQKLVFKYFMSIVVFGSINMDMIAQTPRFPQPGETITGTHFITLPGGKGANQAVATAKLGRSTYFVGRVGGDSLGRDLLKKLETFDINTQGVLIDKNTSSGVAMITVETSGENSIIVIPGANGNINESDVIRLEKILLKTSLLLLQLEIPLKAVEIAALEAKKLGVTVMLDPAPAPEKIPDSLYPLIDIITPNQTEAAKLVGFPVSDTETIKKAAEELLQKGVKIVIIKLGQKGAFYATENEEGFVAPTAVKAIDTVGAGDGFNGGVAAALDRGLSLKEALKWGAIVGALTTTEEGAQTALPDLETVEQLINNPLSSL</sequence>
<feature type="binding site" evidence="12">
    <location>
        <begin position="19"/>
        <end position="21"/>
    </location>
    <ligand>
        <name>substrate</name>
    </ligand>
</feature>
<evidence type="ECO:0000256" key="4">
    <source>
        <dbReference type="ARBA" id="ARBA00022679"/>
    </source>
</evidence>
<keyword evidence="15" id="KW-1185">Reference proteome</keyword>
<evidence type="ECO:0000256" key="3">
    <source>
        <dbReference type="ARBA" id="ARBA00016943"/>
    </source>
</evidence>
<keyword evidence="12" id="KW-0963">Cytoplasm</keyword>
<evidence type="ECO:0000256" key="11">
    <source>
        <dbReference type="ARBA" id="ARBA00023277"/>
    </source>
</evidence>
<feature type="binding site" evidence="12">
    <location>
        <begin position="47"/>
        <end position="51"/>
    </location>
    <ligand>
        <name>substrate</name>
    </ligand>
</feature>
<evidence type="ECO:0000256" key="2">
    <source>
        <dbReference type="ARBA" id="ARBA00012035"/>
    </source>
</evidence>
<evidence type="ECO:0000256" key="12">
    <source>
        <dbReference type="HAMAP-Rule" id="MF_01987"/>
    </source>
</evidence>
<dbReference type="UniPathway" id="UPA00916">
    <property type="reaction ID" value="UER00889"/>
</dbReference>
<dbReference type="GO" id="GO:0046872">
    <property type="term" value="F:metal ion binding"/>
    <property type="evidence" value="ECO:0007669"/>
    <property type="project" value="UniProtKB-KW"/>
</dbReference>
<comment type="pathway">
    <text evidence="12">Carbohydrate metabolism; D-ribose degradation; D-ribose 5-phosphate from beta-D-ribopyranose: step 2/2.</text>
</comment>
<keyword evidence="11 12" id="KW-0119">Carbohydrate metabolism</keyword>
<dbReference type="InterPro" id="IPR002139">
    <property type="entry name" value="Ribo/fructo_kinase"/>
</dbReference>
<dbReference type="PROSITE" id="PS00583">
    <property type="entry name" value="PFKB_KINASES_1"/>
    <property type="match status" value="1"/>
</dbReference>
<feature type="binding site" evidence="12">
    <location>
        <position position="193"/>
    </location>
    <ligand>
        <name>ATP</name>
        <dbReference type="ChEBI" id="CHEBI:30616"/>
    </ligand>
</feature>
<accession>B1WZQ9</accession>
<keyword evidence="7 12" id="KW-0418">Kinase</keyword>
<evidence type="ECO:0000256" key="7">
    <source>
        <dbReference type="ARBA" id="ARBA00022777"/>
    </source>
</evidence>
<dbReference type="PROSITE" id="PS00584">
    <property type="entry name" value="PFKB_KINASES_2"/>
    <property type="match status" value="1"/>
</dbReference>
<comment type="subcellular location">
    <subcellularLocation>
        <location evidence="12">Cytoplasm</location>
    </subcellularLocation>
</comment>
<dbReference type="GO" id="GO:0004747">
    <property type="term" value="F:ribokinase activity"/>
    <property type="evidence" value="ECO:0007669"/>
    <property type="project" value="UniProtKB-UniRule"/>
</dbReference>
<evidence type="ECO:0000313" key="15">
    <source>
        <dbReference type="Proteomes" id="UP000001203"/>
    </source>
</evidence>
<proteinExistence type="inferred from homology"/>
<dbReference type="EMBL" id="CP000806">
    <property type="protein sequence ID" value="ACB51211.1"/>
    <property type="molecule type" value="Genomic_DNA"/>
</dbReference>